<accession>A0A1Y6BIM3</accession>
<dbReference type="RefSeq" id="WP_085275295.1">
    <property type="nucleotide sequence ID" value="NZ_FXAG01000004.1"/>
</dbReference>
<dbReference type="InterPro" id="IPR014710">
    <property type="entry name" value="RmlC-like_jellyroll"/>
</dbReference>
<organism evidence="6 7">
    <name type="scientific">Pseudogulbenkiania subflava DSM 22618</name>
    <dbReference type="NCBI Taxonomy" id="1123014"/>
    <lineage>
        <taxon>Bacteria</taxon>
        <taxon>Pseudomonadati</taxon>
        <taxon>Pseudomonadota</taxon>
        <taxon>Betaproteobacteria</taxon>
        <taxon>Neisseriales</taxon>
        <taxon>Chromobacteriaceae</taxon>
        <taxon>Pseudogulbenkiania</taxon>
    </lineage>
</organism>
<dbReference type="Gene3D" id="1.10.10.60">
    <property type="entry name" value="Homeodomain-like"/>
    <property type="match status" value="1"/>
</dbReference>
<dbReference type="GO" id="GO:0003700">
    <property type="term" value="F:DNA-binding transcription factor activity"/>
    <property type="evidence" value="ECO:0007669"/>
    <property type="project" value="InterPro"/>
</dbReference>
<feature type="domain" description="HTH araC/xylS-type" evidence="5">
    <location>
        <begin position="160"/>
        <end position="257"/>
    </location>
</feature>
<dbReference type="PANTHER" id="PTHR11019:SF190">
    <property type="entry name" value="ARAC-FAMILY REGULATORY PROTEIN"/>
    <property type="match status" value="1"/>
</dbReference>
<evidence type="ECO:0000256" key="1">
    <source>
        <dbReference type="ARBA" id="ARBA00022491"/>
    </source>
</evidence>
<name>A0A1Y6BIM3_9NEIS</name>
<evidence type="ECO:0000313" key="6">
    <source>
        <dbReference type="EMBL" id="SMF05648.1"/>
    </source>
</evidence>
<dbReference type="InterPro" id="IPR009057">
    <property type="entry name" value="Homeodomain-like_sf"/>
</dbReference>
<dbReference type="PANTHER" id="PTHR11019">
    <property type="entry name" value="HTH-TYPE TRANSCRIPTIONAL REGULATOR NIMR"/>
    <property type="match status" value="1"/>
</dbReference>
<dbReference type="CDD" id="cd06124">
    <property type="entry name" value="cupin_NimR-like_N"/>
    <property type="match status" value="1"/>
</dbReference>
<sequence length="262" mass="29832">MDLPYRDADLQLPPPAPLHFRYDQFEPHTDFGLHRHPWGQLNRISLGLIELEVDGSKLTAPADYLVWVPADLPHAAYVRLAMAYTSVYVDDALAARLPAGPCLIQQTPVVRALLEDFCQRRVTAMAGDWDVRQAELLVEHLVRAGAEDSYLPESADRQLAPILHAIRLDPADATTLAQWAEQVHSTERTLARRFQRELGMSFVQWRNRVRLLQALAWLKEGWPVQEIAARLSYGTASAFIAMFRKQIGFSPERYRRQLRGEA</sequence>
<keyword evidence="3" id="KW-0238">DNA-binding</keyword>
<protein>
    <submittedName>
        <fullName evidence="6">Transcriptional regulator, AraC family</fullName>
    </submittedName>
</protein>
<evidence type="ECO:0000256" key="4">
    <source>
        <dbReference type="ARBA" id="ARBA00023163"/>
    </source>
</evidence>
<dbReference type="PROSITE" id="PS01124">
    <property type="entry name" value="HTH_ARAC_FAMILY_2"/>
    <property type="match status" value="1"/>
</dbReference>
<keyword evidence="7" id="KW-1185">Reference proteome</keyword>
<evidence type="ECO:0000256" key="3">
    <source>
        <dbReference type="ARBA" id="ARBA00023125"/>
    </source>
</evidence>
<evidence type="ECO:0000259" key="5">
    <source>
        <dbReference type="PROSITE" id="PS01124"/>
    </source>
</evidence>
<dbReference type="Proteomes" id="UP000192920">
    <property type="component" value="Unassembled WGS sequence"/>
</dbReference>
<dbReference type="FunFam" id="1.10.10.60:FF:000132">
    <property type="entry name" value="AraC family transcriptional regulator"/>
    <property type="match status" value="1"/>
</dbReference>
<keyword evidence="1" id="KW-0678">Repressor</keyword>
<evidence type="ECO:0000256" key="2">
    <source>
        <dbReference type="ARBA" id="ARBA00023015"/>
    </source>
</evidence>
<dbReference type="GO" id="GO:0043565">
    <property type="term" value="F:sequence-specific DNA binding"/>
    <property type="evidence" value="ECO:0007669"/>
    <property type="project" value="InterPro"/>
</dbReference>
<dbReference type="SUPFAM" id="SSF46689">
    <property type="entry name" value="Homeodomain-like"/>
    <property type="match status" value="2"/>
</dbReference>
<gene>
    <name evidence="6" type="ORF">SAMN02745746_00961</name>
</gene>
<reference evidence="7" key="1">
    <citation type="submission" date="2017-04" db="EMBL/GenBank/DDBJ databases">
        <authorList>
            <person name="Varghese N."/>
            <person name="Submissions S."/>
        </authorList>
    </citation>
    <scope>NUCLEOTIDE SEQUENCE [LARGE SCALE GENOMIC DNA]</scope>
    <source>
        <strain evidence="7">DSM 22618</strain>
    </source>
</reference>
<dbReference type="InterPro" id="IPR011051">
    <property type="entry name" value="RmlC_Cupin_sf"/>
</dbReference>
<dbReference type="InterPro" id="IPR018060">
    <property type="entry name" value="HTH_AraC"/>
</dbReference>
<dbReference type="STRING" id="1123014.SAMN02745746_00961"/>
<dbReference type="EMBL" id="FXAG01000004">
    <property type="protein sequence ID" value="SMF05648.1"/>
    <property type="molecule type" value="Genomic_DNA"/>
</dbReference>
<evidence type="ECO:0000313" key="7">
    <source>
        <dbReference type="Proteomes" id="UP000192920"/>
    </source>
</evidence>
<keyword evidence="4" id="KW-0804">Transcription</keyword>
<dbReference type="Pfam" id="PF12833">
    <property type="entry name" value="HTH_18"/>
    <property type="match status" value="1"/>
</dbReference>
<dbReference type="SMART" id="SM00342">
    <property type="entry name" value="HTH_ARAC"/>
    <property type="match status" value="1"/>
</dbReference>
<dbReference type="SUPFAM" id="SSF51182">
    <property type="entry name" value="RmlC-like cupins"/>
    <property type="match status" value="1"/>
</dbReference>
<dbReference type="Gene3D" id="2.60.120.10">
    <property type="entry name" value="Jelly Rolls"/>
    <property type="match status" value="1"/>
</dbReference>
<keyword evidence="2" id="KW-0805">Transcription regulation</keyword>
<dbReference type="AlphaFoldDB" id="A0A1Y6BIM3"/>
<proteinExistence type="predicted"/>